<dbReference type="InterPro" id="IPR011032">
    <property type="entry name" value="GroES-like_sf"/>
</dbReference>
<dbReference type="RefSeq" id="WP_096110232.1">
    <property type="nucleotide sequence ID" value="NZ_NVYO01000001.1"/>
</dbReference>
<comment type="similarity">
    <text evidence="2">Belongs to the zinc-containing alcohol dehydrogenase family.</text>
</comment>
<protein>
    <recommendedName>
        <fullName evidence="6">Alcohol dehydrogenase-like N-terminal domain-containing protein</fullName>
    </recommendedName>
</protein>
<evidence type="ECO:0000256" key="4">
    <source>
        <dbReference type="ARBA" id="ARBA00022833"/>
    </source>
</evidence>
<name>A0A2A3TZW3_LEVBR</name>
<organism evidence="7 8">
    <name type="scientific">Levilactobacillus brevis</name>
    <name type="common">Lactobacillus brevis</name>
    <dbReference type="NCBI Taxonomy" id="1580"/>
    <lineage>
        <taxon>Bacteria</taxon>
        <taxon>Bacillati</taxon>
        <taxon>Bacillota</taxon>
        <taxon>Bacilli</taxon>
        <taxon>Lactobacillales</taxon>
        <taxon>Lactobacillaceae</taxon>
        <taxon>Levilactobacillus</taxon>
    </lineage>
</organism>
<reference evidence="7 8" key="1">
    <citation type="submission" date="2017-09" db="EMBL/GenBank/DDBJ databases">
        <title>Genome sequence of Lactobacillus brevis D7.</title>
        <authorList>
            <person name="Kwon M.-S."/>
            <person name="Lim S.K."/>
            <person name="Choi H.-J."/>
        </authorList>
    </citation>
    <scope>NUCLEOTIDE SEQUENCE [LARGE SCALE GENOMIC DNA]</scope>
    <source>
        <strain evidence="7 8">D7</strain>
    </source>
</reference>
<evidence type="ECO:0000259" key="6">
    <source>
        <dbReference type="Pfam" id="PF08240"/>
    </source>
</evidence>
<dbReference type="Gene3D" id="3.90.180.10">
    <property type="entry name" value="Medium-chain alcohol dehydrogenases, catalytic domain"/>
    <property type="match status" value="1"/>
</dbReference>
<comment type="cofactor">
    <cofactor evidence="1">
        <name>Zn(2+)</name>
        <dbReference type="ChEBI" id="CHEBI:29105"/>
    </cofactor>
</comment>
<proteinExistence type="inferred from homology"/>
<evidence type="ECO:0000313" key="8">
    <source>
        <dbReference type="Proteomes" id="UP000217918"/>
    </source>
</evidence>
<feature type="domain" description="Alcohol dehydrogenase-like N-terminal" evidence="6">
    <location>
        <begin position="25"/>
        <end position="133"/>
    </location>
</feature>
<dbReference type="GO" id="GO:0016491">
    <property type="term" value="F:oxidoreductase activity"/>
    <property type="evidence" value="ECO:0007669"/>
    <property type="project" value="UniProtKB-KW"/>
</dbReference>
<dbReference type="PANTHER" id="PTHR43350:SF19">
    <property type="entry name" value="D-GULOSIDE 3-DEHYDROGENASE"/>
    <property type="match status" value="1"/>
</dbReference>
<sequence>MLNQVYRLVSERKFESFVVSEKIHEKSVVVKPTYLSICHADQRYYSFKRRTEVINEKLPMALIHEGIGKVVATSDDKFSIGDRVIFIPSLPVEKDELIEENYLESTKFRSSNYDGLMQEYIISDISRIVKIPDGLENTIVAFAEMLTVAHQGITRLSRVSDISDSVIGIWGDGNLGYMVSALIKCIYPESKVYVFGHHQAKLNYFSFVDRTFLTLEFTL</sequence>
<dbReference type="SUPFAM" id="SSF50129">
    <property type="entry name" value="GroES-like"/>
    <property type="match status" value="1"/>
</dbReference>
<dbReference type="Gene3D" id="3.40.50.720">
    <property type="entry name" value="NAD(P)-binding Rossmann-like Domain"/>
    <property type="match status" value="1"/>
</dbReference>
<gene>
    <name evidence="7" type="ORF">CNR29_09585</name>
</gene>
<dbReference type="AlphaFoldDB" id="A0A2A3TZW3"/>
<keyword evidence="3" id="KW-0479">Metal-binding</keyword>
<dbReference type="GO" id="GO:0046872">
    <property type="term" value="F:metal ion binding"/>
    <property type="evidence" value="ECO:0007669"/>
    <property type="project" value="UniProtKB-KW"/>
</dbReference>
<evidence type="ECO:0000256" key="2">
    <source>
        <dbReference type="ARBA" id="ARBA00008072"/>
    </source>
</evidence>
<evidence type="ECO:0000256" key="5">
    <source>
        <dbReference type="ARBA" id="ARBA00023002"/>
    </source>
</evidence>
<dbReference type="PANTHER" id="PTHR43350">
    <property type="entry name" value="NAD-DEPENDENT ALCOHOL DEHYDROGENASE"/>
    <property type="match status" value="1"/>
</dbReference>
<comment type="caution">
    <text evidence="7">The sequence shown here is derived from an EMBL/GenBank/DDBJ whole genome shotgun (WGS) entry which is preliminary data.</text>
</comment>
<accession>A0A2A3TZW3</accession>
<evidence type="ECO:0000256" key="3">
    <source>
        <dbReference type="ARBA" id="ARBA00022723"/>
    </source>
</evidence>
<evidence type="ECO:0000256" key="1">
    <source>
        <dbReference type="ARBA" id="ARBA00001947"/>
    </source>
</evidence>
<evidence type="ECO:0000313" key="7">
    <source>
        <dbReference type="EMBL" id="PBQ24248.1"/>
    </source>
</evidence>
<dbReference type="Pfam" id="PF08240">
    <property type="entry name" value="ADH_N"/>
    <property type="match status" value="1"/>
</dbReference>
<dbReference type="InterPro" id="IPR013154">
    <property type="entry name" value="ADH-like_N"/>
</dbReference>
<keyword evidence="5" id="KW-0560">Oxidoreductase</keyword>
<keyword evidence="4" id="KW-0862">Zinc</keyword>
<dbReference type="EMBL" id="NVYO01000001">
    <property type="protein sequence ID" value="PBQ24248.1"/>
    <property type="molecule type" value="Genomic_DNA"/>
</dbReference>
<dbReference type="Proteomes" id="UP000217918">
    <property type="component" value="Unassembled WGS sequence"/>
</dbReference>